<dbReference type="Proteomes" id="UP000624279">
    <property type="component" value="Unassembled WGS sequence"/>
</dbReference>
<accession>A0ABR6Y620</accession>
<evidence type="ECO:0000313" key="3">
    <source>
        <dbReference type="Proteomes" id="UP000624279"/>
    </source>
</evidence>
<gene>
    <name evidence="2" type="ORF">H8K55_00590</name>
</gene>
<evidence type="ECO:0008006" key="4">
    <source>
        <dbReference type="Google" id="ProtNLM"/>
    </source>
</evidence>
<proteinExistence type="predicted"/>
<feature type="signal peptide" evidence="1">
    <location>
        <begin position="1"/>
        <end position="21"/>
    </location>
</feature>
<protein>
    <recommendedName>
        <fullName evidence="4">Lipoprotein</fullName>
    </recommendedName>
</protein>
<comment type="caution">
    <text evidence="2">The sequence shown here is derived from an EMBL/GenBank/DDBJ whole genome shotgun (WGS) entry which is preliminary data.</text>
</comment>
<organism evidence="2 3">
    <name type="scientific">Undibacterium flavidum</name>
    <dbReference type="NCBI Taxonomy" id="2762297"/>
    <lineage>
        <taxon>Bacteria</taxon>
        <taxon>Pseudomonadati</taxon>
        <taxon>Pseudomonadota</taxon>
        <taxon>Betaproteobacteria</taxon>
        <taxon>Burkholderiales</taxon>
        <taxon>Oxalobacteraceae</taxon>
        <taxon>Undibacterium</taxon>
    </lineage>
</organism>
<dbReference type="EMBL" id="JACOGA010000001">
    <property type="protein sequence ID" value="MBC3872067.1"/>
    <property type="molecule type" value="Genomic_DNA"/>
</dbReference>
<evidence type="ECO:0000256" key="1">
    <source>
        <dbReference type="SAM" id="SignalP"/>
    </source>
</evidence>
<dbReference type="RefSeq" id="WP_186940083.1">
    <property type="nucleotide sequence ID" value="NZ_JACOGA010000001.1"/>
</dbReference>
<keyword evidence="1" id="KW-0732">Signal</keyword>
<feature type="chain" id="PRO_5045281760" description="Lipoprotein" evidence="1">
    <location>
        <begin position="22"/>
        <end position="141"/>
    </location>
</feature>
<evidence type="ECO:0000313" key="2">
    <source>
        <dbReference type="EMBL" id="MBC3872067.1"/>
    </source>
</evidence>
<name>A0ABR6Y620_9BURK</name>
<sequence>MKKVISALLLGISCMACSLFEQPVTWEFIQSVGGIALDTPVRAGTFWSLPIQLDISGLTKVTVEPNTLNSGLACQRVSAVVDGQVIYLTIFVASAGSERTAKCGHAVIGSAVAGRYKVFYKGNDEDLKLIGEVEFASKQKL</sequence>
<keyword evidence="3" id="KW-1185">Reference proteome</keyword>
<reference evidence="2 3" key="1">
    <citation type="submission" date="2020-08" db="EMBL/GenBank/DDBJ databases">
        <title>Novel species isolated from subtropical streams in China.</title>
        <authorList>
            <person name="Lu H."/>
        </authorList>
    </citation>
    <scope>NUCLEOTIDE SEQUENCE [LARGE SCALE GENOMIC DNA]</scope>
    <source>
        <strain evidence="2 3">LX15W</strain>
    </source>
</reference>